<dbReference type="PANTHER" id="PTHR42711:SF5">
    <property type="entry name" value="ABC TRANSPORTER ATP-BINDING PROTEIN NATA"/>
    <property type="match status" value="1"/>
</dbReference>
<gene>
    <name evidence="7" type="ORF">THC_0831</name>
</gene>
<evidence type="ECO:0000259" key="6">
    <source>
        <dbReference type="PROSITE" id="PS50893"/>
    </source>
</evidence>
<dbReference type="InterPro" id="IPR003439">
    <property type="entry name" value="ABC_transporter-like_ATP-bd"/>
</dbReference>
<name>A0A0U5AMY8_9BACT</name>
<reference evidence="8" key="2">
    <citation type="journal article" date="2016" name="Int. J. Syst. Evol. Microbiol.">
        <title>Caldimicrobium thiodismutans sp. nov., a sulfur-disproportionating bacterium isolated from a hot spring.</title>
        <authorList>
            <person name="Kojima H."/>
            <person name="Umezawa K."/>
            <person name="Fukui M."/>
        </authorList>
    </citation>
    <scope>NUCLEOTIDE SEQUENCE [LARGE SCALE GENOMIC DNA]</scope>
    <source>
        <strain evidence="8">TF1</strain>
    </source>
</reference>
<sequence length="243" mass="27406">MNPLLKVKGLSKSFGEKVVLRDISFEVNPKDILGIIGPNGAGKSSLLYLLLGIITPDQGEILYFGKDFFKERSLLLEKVGFASHYVSLPFSLSVKENLRIFGHLYGVKASERRIDELLELFKLKEKADALTRTLSSGEMMRLNLVRANLSAPKILLLDEPTAGLDPEYIRYVAKVLKDKAQKEELAIILTSHQLGELERMVNKLLLLKEGQVIGYGSVDKLFQRFEVTDLEELYFKVFGDVRT</sequence>
<dbReference type="PANTHER" id="PTHR42711">
    <property type="entry name" value="ABC TRANSPORTER ATP-BINDING PROTEIN"/>
    <property type="match status" value="1"/>
</dbReference>
<keyword evidence="3" id="KW-0536">Nodulation</keyword>
<reference evidence="7 8" key="1">
    <citation type="journal article" date="2016" name="Int. J. Syst. Evol. Microbiol.">
        <title>Caldimicrobium thiodismutans sp. nov., a sulfur-disproportionating bacterium isolated from a hot spring, and emended description of the genus Caldimicrobium.</title>
        <authorList>
            <person name="Kojima H."/>
            <person name="Umezawa K."/>
            <person name="Fukui M."/>
        </authorList>
    </citation>
    <scope>NUCLEOTIDE SEQUENCE [LARGE SCALE GENOMIC DNA]</scope>
    <source>
        <strain evidence="7 8">TF1</strain>
    </source>
</reference>
<dbReference type="PATRIC" id="fig|1653476.3.peg.862"/>
<protein>
    <submittedName>
        <fullName evidence="7">ABC transporter ATP-binding protein</fullName>
    </submittedName>
</protein>
<evidence type="ECO:0000313" key="8">
    <source>
        <dbReference type="Proteomes" id="UP000068196"/>
    </source>
</evidence>
<evidence type="ECO:0000256" key="3">
    <source>
        <dbReference type="ARBA" id="ARBA00022458"/>
    </source>
</evidence>
<keyword evidence="2" id="KW-0813">Transport</keyword>
<feature type="domain" description="ABC transporter" evidence="6">
    <location>
        <begin position="5"/>
        <end position="234"/>
    </location>
</feature>
<dbReference type="InterPro" id="IPR003593">
    <property type="entry name" value="AAA+_ATPase"/>
</dbReference>
<organism evidence="7 8">
    <name type="scientific">Caldimicrobium thiodismutans</name>
    <dbReference type="NCBI Taxonomy" id="1653476"/>
    <lineage>
        <taxon>Bacteria</taxon>
        <taxon>Pseudomonadati</taxon>
        <taxon>Thermodesulfobacteriota</taxon>
        <taxon>Thermodesulfobacteria</taxon>
        <taxon>Thermodesulfobacteriales</taxon>
        <taxon>Thermodesulfobacteriaceae</taxon>
        <taxon>Caldimicrobium</taxon>
    </lineage>
</organism>
<dbReference type="InterPro" id="IPR027417">
    <property type="entry name" value="P-loop_NTPase"/>
</dbReference>
<dbReference type="KEGG" id="cthi:THC_0831"/>
<dbReference type="STRING" id="1653476.THC_0831"/>
<accession>A0A0U5AMY8</accession>
<dbReference type="AlphaFoldDB" id="A0A0U5AMY8"/>
<dbReference type="Proteomes" id="UP000068196">
    <property type="component" value="Chromosome"/>
</dbReference>
<evidence type="ECO:0000313" key="7">
    <source>
        <dbReference type="EMBL" id="BAU23218.1"/>
    </source>
</evidence>
<keyword evidence="8" id="KW-1185">Reference proteome</keyword>
<dbReference type="GO" id="GO:0016887">
    <property type="term" value="F:ATP hydrolysis activity"/>
    <property type="evidence" value="ECO:0007669"/>
    <property type="project" value="InterPro"/>
</dbReference>
<evidence type="ECO:0000256" key="2">
    <source>
        <dbReference type="ARBA" id="ARBA00022448"/>
    </source>
</evidence>
<proteinExistence type="inferred from homology"/>
<dbReference type="Gene3D" id="3.40.50.300">
    <property type="entry name" value="P-loop containing nucleotide triphosphate hydrolases"/>
    <property type="match status" value="1"/>
</dbReference>
<keyword evidence="5 7" id="KW-0067">ATP-binding</keyword>
<evidence type="ECO:0000256" key="4">
    <source>
        <dbReference type="ARBA" id="ARBA00022741"/>
    </source>
</evidence>
<dbReference type="EMBL" id="AP014945">
    <property type="protein sequence ID" value="BAU23218.1"/>
    <property type="molecule type" value="Genomic_DNA"/>
</dbReference>
<dbReference type="CDD" id="cd03230">
    <property type="entry name" value="ABC_DR_subfamily_A"/>
    <property type="match status" value="1"/>
</dbReference>
<evidence type="ECO:0000256" key="5">
    <source>
        <dbReference type="ARBA" id="ARBA00022840"/>
    </source>
</evidence>
<dbReference type="SUPFAM" id="SSF52540">
    <property type="entry name" value="P-loop containing nucleoside triphosphate hydrolases"/>
    <property type="match status" value="1"/>
</dbReference>
<evidence type="ECO:0000256" key="1">
    <source>
        <dbReference type="ARBA" id="ARBA00005417"/>
    </source>
</evidence>
<dbReference type="InterPro" id="IPR050763">
    <property type="entry name" value="ABC_transporter_ATP-binding"/>
</dbReference>
<dbReference type="OrthoDB" id="9809450at2"/>
<dbReference type="SMART" id="SM00382">
    <property type="entry name" value="AAA"/>
    <property type="match status" value="1"/>
</dbReference>
<dbReference type="Pfam" id="PF00005">
    <property type="entry name" value="ABC_tran"/>
    <property type="match status" value="1"/>
</dbReference>
<dbReference type="PROSITE" id="PS50893">
    <property type="entry name" value="ABC_TRANSPORTER_2"/>
    <property type="match status" value="1"/>
</dbReference>
<dbReference type="RefSeq" id="WP_068513733.1">
    <property type="nucleotide sequence ID" value="NZ_AP014945.1"/>
</dbReference>
<comment type="similarity">
    <text evidence="1">Belongs to the ABC transporter superfamily.</text>
</comment>
<keyword evidence="4" id="KW-0547">Nucleotide-binding</keyword>
<dbReference type="GO" id="GO:0005524">
    <property type="term" value="F:ATP binding"/>
    <property type="evidence" value="ECO:0007669"/>
    <property type="project" value="UniProtKB-KW"/>
</dbReference>